<dbReference type="AlphaFoldDB" id="A0A834JTD3"/>
<organism evidence="2 3">
    <name type="scientific">Vespula pensylvanica</name>
    <name type="common">Western yellow jacket</name>
    <name type="synonym">Wasp</name>
    <dbReference type="NCBI Taxonomy" id="30213"/>
    <lineage>
        <taxon>Eukaryota</taxon>
        <taxon>Metazoa</taxon>
        <taxon>Ecdysozoa</taxon>
        <taxon>Arthropoda</taxon>
        <taxon>Hexapoda</taxon>
        <taxon>Insecta</taxon>
        <taxon>Pterygota</taxon>
        <taxon>Neoptera</taxon>
        <taxon>Endopterygota</taxon>
        <taxon>Hymenoptera</taxon>
        <taxon>Apocrita</taxon>
        <taxon>Aculeata</taxon>
        <taxon>Vespoidea</taxon>
        <taxon>Vespidae</taxon>
        <taxon>Vespinae</taxon>
        <taxon>Vespula</taxon>
    </lineage>
</organism>
<keyword evidence="3" id="KW-1185">Reference proteome</keyword>
<evidence type="ECO:0000256" key="1">
    <source>
        <dbReference type="SAM" id="MobiDB-lite"/>
    </source>
</evidence>
<comment type="caution">
    <text evidence="2">The sequence shown here is derived from an EMBL/GenBank/DDBJ whole genome shotgun (WGS) entry which is preliminary data.</text>
</comment>
<proteinExistence type="predicted"/>
<reference evidence="2" key="1">
    <citation type="journal article" date="2020" name="G3 (Bethesda)">
        <title>High-Quality Assemblies for Three Invasive Social Wasps from the &lt;i&gt;Vespula&lt;/i&gt; Genus.</title>
        <authorList>
            <person name="Harrop T.W.R."/>
            <person name="Guhlin J."/>
            <person name="McLaughlin G.M."/>
            <person name="Permina E."/>
            <person name="Stockwell P."/>
            <person name="Gilligan J."/>
            <person name="Le Lec M.F."/>
            <person name="Gruber M.A.M."/>
            <person name="Quinn O."/>
            <person name="Lovegrove M."/>
            <person name="Duncan E.J."/>
            <person name="Remnant E.J."/>
            <person name="Van Eeckhoven J."/>
            <person name="Graham B."/>
            <person name="Knapp R.A."/>
            <person name="Langford K.W."/>
            <person name="Kronenberg Z."/>
            <person name="Press M.O."/>
            <person name="Eacker S.M."/>
            <person name="Wilson-Rankin E.E."/>
            <person name="Purcell J."/>
            <person name="Lester P.J."/>
            <person name="Dearden P.K."/>
        </authorList>
    </citation>
    <scope>NUCLEOTIDE SEQUENCE</scope>
    <source>
        <strain evidence="2">Volc-1</strain>
    </source>
</reference>
<evidence type="ECO:0000313" key="3">
    <source>
        <dbReference type="Proteomes" id="UP000600918"/>
    </source>
</evidence>
<dbReference type="Proteomes" id="UP000600918">
    <property type="component" value="Unassembled WGS sequence"/>
</dbReference>
<name>A0A834JTD3_VESPE</name>
<feature type="compositionally biased region" description="Low complexity" evidence="1">
    <location>
        <begin position="56"/>
        <end position="70"/>
    </location>
</feature>
<evidence type="ECO:0000313" key="2">
    <source>
        <dbReference type="EMBL" id="KAF7394418.1"/>
    </source>
</evidence>
<feature type="compositionally biased region" description="Basic and acidic residues" evidence="1">
    <location>
        <begin position="45"/>
        <end position="55"/>
    </location>
</feature>
<protein>
    <submittedName>
        <fullName evidence="2">Uncharacterized protein</fullName>
    </submittedName>
</protein>
<accession>A0A834JTD3</accession>
<gene>
    <name evidence="2" type="ORF">H0235_017013</name>
</gene>
<dbReference type="EMBL" id="JACSDY010000021">
    <property type="protein sequence ID" value="KAF7394418.1"/>
    <property type="molecule type" value="Genomic_DNA"/>
</dbReference>
<feature type="region of interest" description="Disordered" evidence="1">
    <location>
        <begin position="45"/>
        <end position="70"/>
    </location>
</feature>
<sequence>MRRQEGDWLREIGRREFREGGRLAMVATRMVVLWKDRVRKSMEGMGKEWRGEEQRGGTLRRTPTPTGRNF</sequence>